<protein>
    <submittedName>
        <fullName evidence="1">Uncharacterized protein</fullName>
    </submittedName>
</protein>
<feature type="non-terminal residue" evidence="1">
    <location>
        <position position="1"/>
    </location>
</feature>
<dbReference type="EMBL" id="BARS01037457">
    <property type="protein sequence ID" value="GAG26320.1"/>
    <property type="molecule type" value="Genomic_DNA"/>
</dbReference>
<accession>X0W6V6</accession>
<proteinExistence type="predicted"/>
<sequence>TAGVFIDGNPSPIRQFGAAPFSPLNNNLPIRSGIIADNNGGNGWDINVVPVITVPEPTPFQLQSIEYHIESS</sequence>
<comment type="caution">
    <text evidence="1">The sequence shown here is derived from an EMBL/GenBank/DDBJ whole genome shotgun (WGS) entry which is preliminary data.</text>
</comment>
<name>X0W6V6_9ZZZZ</name>
<gene>
    <name evidence="1" type="ORF">S01H1_57435</name>
</gene>
<dbReference type="AlphaFoldDB" id="X0W6V6"/>
<organism evidence="1">
    <name type="scientific">marine sediment metagenome</name>
    <dbReference type="NCBI Taxonomy" id="412755"/>
    <lineage>
        <taxon>unclassified sequences</taxon>
        <taxon>metagenomes</taxon>
        <taxon>ecological metagenomes</taxon>
    </lineage>
</organism>
<evidence type="ECO:0000313" key="1">
    <source>
        <dbReference type="EMBL" id="GAG26320.1"/>
    </source>
</evidence>
<reference evidence="1" key="1">
    <citation type="journal article" date="2014" name="Front. Microbiol.">
        <title>High frequency of phylogenetically diverse reductive dehalogenase-homologous genes in deep subseafloor sedimentary metagenomes.</title>
        <authorList>
            <person name="Kawai M."/>
            <person name="Futagami T."/>
            <person name="Toyoda A."/>
            <person name="Takaki Y."/>
            <person name="Nishi S."/>
            <person name="Hori S."/>
            <person name="Arai W."/>
            <person name="Tsubouchi T."/>
            <person name="Morono Y."/>
            <person name="Uchiyama I."/>
            <person name="Ito T."/>
            <person name="Fujiyama A."/>
            <person name="Inagaki F."/>
            <person name="Takami H."/>
        </authorList>
    </citation>
    <scope>NUCLEOTIDE SEQUENCE</scope>
    <source>
        <strain evidence="1">Expedition CK06-06</strain>
    </source>
</reference>